<evidence type="ECO:0000259" key="1">
    <source>
        <dbReference type="Pfam" id="PF01814"/>
    </source>
</evidence>
<dbReference type="Proteomes" id="UP000799536">
    <property type="component" value="Unassembled WGS sequence"/>
</dbReference>
<dbReference type="EMBL" id="ML994413">
    <property type="protein sequence ID" value="KAF2196342.1"/>
    <property type="molecule type" value="Genomic_DNA"/>
</dbReference>
<dbReference type="Pfam" id="PF01814">
    <property type="entry name" value="Hemerythrin"/>
    <property type="match status" value="1"/>
</dbReference>
<proteinExistence type="predicted"/>
<gene>
    <name evidence="2" type="ORF">GQ43DRAFT_445205</name>
</gene>
<organism evidence="2 3">
    <name type="scientific">Delitschia confertaspora ATCC 74209</name>
    <dbReference type="NCBI Taxonomy" id="1513339"/>
    <lineage>
        <taxon>Eukaryota</taxon>
        <taxon>Fungi</taxon>
        <taxon>Dikarya</taxon>
        <taxon>Ascomycota</taxon>
        <taxon>Pezizomycotina</taxon>
        <taxon>Dothideomycetes</taxon>
        <taxon>Pleosporomycetidae</taxon>
        <taxon>Pleosporales</taxon>
        <taxon>Delitschiaceae</taxon>
        <taxon>Delitschia</taxon>
    </lineage>
</organism>
<evidence type="ECO:0000313" key="3">
    <source>
        <dbReference type="Proteomes" id="UP000799536"/>
    </source>
</evidence>
<dbReference type="AlphaFoldDB" id="A0A9P4MMV4"/>
<sequence length="211" mass="24450">MLRITPFRSLKPALSSPRTFTTTTILQARILPTIKAEHSKLRDEYKKIKSAANSDEKDRWRNQFSWDLARHSIGEEIIVYPQFETHLPNGKEMADRDRAHHYEVKVSLAKVQDMDVTSADFDPELDKLMKSLENHIKEEEEHDLPALEEKLSIEASDDLSGKFERTKMFVPTKSHPTAPDKPPYETVVGMLTTPIDLMRDMFKKFPKEARK</sequence>
<feature type="domain" description="Hemerythrin-like" evidence="1">
    <location>
        <begin position="31"/>
        <end position="147"/>
    </location>
</feature>
<dbReference type="PANTHER" id="PTHR35585">
    <property type="entry name" value="HHE DOMAIN PROTEIN (AFU_ORTHOLOGUE AFUA_4G00730)"/>
    <property type="match status" value="1"/>
</dbReference>
<reference evidence="2" key="1">
    <citation type="journal article" date="2020" name="Stud. Mycol.">
        <title>101 Dothideomycetes genomes: a test case for predicting lifestyles and emergence of pathogens.</title>
        <authorList>
            <person name="Haridas S."/>
            <person name="Albert R."/>
            <person name="Binder M."/>
            <person name="Bloem J."/>
            <person name="Labutti K."/>
            <person name="Salamov A."/>
            <person name="Andreopoulos B."/>
            <person name="Baker S."/>
            <person name="Barry K."/>
            <person name="Bills G."/>
            <person name="Bluhm B."/>
            <person name="Cannon C."/>
            <person name="Castanera R."/>
            <person name="Culley D."/>
            <person name="Daum C."/>
            <person name="Ezra D."/>
            <person name="Gonzalez J."/>
            <person name="Henrissat B."/>
            <person name="Kuo A."/>
            <person name="Liang C."/>
            <person name="Lipzen A."/>
            <person name="Lutzoni F."/>
            <person name="Magnuson J."/>
            <person name="Mondo S."/>
            <person name="Nolan M."/>
            <person name="Ohm R."/>
            <person name="Pangilinan J."/>
            <person name="Park H.-J."/>
            <person name="Ramirez L."/>
            <person name="Alfaro M."/>
            <person name="Sun H."/>
            <person name="Tritt A."/>
            <person name="Yoshinaga Y."/>
            <person name="Zwiers L.-H."/>
            <person name="Turgeon B."/>
            <person name="Goodwin S."/>
            <person name="Spatafora J."/>
            <person name="Crous P."/>
            <person name="Grigoriev I."/>
        </authorList>
    </citation>
    <scope>NUCLEOTIDE SEQUENCE</scope>
    <source>
        <strain evidence="2">ATCC 74209</strain>
    </source>
</reference>
<dbReference type="PANTHER" id="PTHR35585:SF1">
    <property type="entry name" value="HHE DOMAIN PROTEIN (AFU_ORTHOLOGUE AFUA_4G00730)"/>
    <property type="match status" value="1"/>
</dbReference>
<dbReference type="InterPro" id="IPR012312">
    <property type="entry name" value="Hemerythrin-like"/>
</dbReference>
<evidence type="ECO:0000313" key="2">
    <source>
        <dbReference type="EMBL" id="KAF2196342.1"/>
    </source>
</evidence>
<dbReference type="OrthoDB" id="9983919at2759"/>
<comment type="caution">
    <text evidence="2">The sequence shown here is derived from an EMBL/GenBank/DDBJ whole genome shotgun (WGS) entry which is preliminary data.</text>
</comment>
<keyword evidence="3" id="KW-1185">Reference proteome</keyword>
<name>A0A9P4MMV4_9PLEO</name>
<dbReference type="Gene3D" id="1.20.120.520">
    <property type="entry name" value="nmb1532 protein domain like"/>
    <property type="match status" value="1"/>
</dbReference>
<protein>
    <submittedName>
        <fullName evidence="2">HHE domain protein</fullName>
    </submittedName>
</protein>
<accession>A0A9P4MMV4</accession>